<organism evidence="1 2">
    <name type="scientific">Candidatus Woesebacteria bacterium RBG_13_46_13</name>
    <dbReference type="NCBI Taxonomy" id="1802479"/>
    <lineage>
        <taxon>Bacteria</taxon>
        <taxon>Candidatus Woeseibacteriota</taxon>
    </lineage>
</organism>
<sequence>MRSIIFLFLVTGIIVVLAGVLGSSHFQAKIPLSLGSEPKKEIKVGEKVISVTLADNEAERKNGLSGKTSLGADSGMLFIFDKKDIYPSFWMKEMLIPIDIIWVNDAKVVKIDKALQPPDKDIPEGHLTLYYPEKPIDYVLEVNAGFSDNNNVTLGTEVDLSGI</sequence>
<dbReference type="InterPro" id="IPR003795">
    <property type="entry name" value="DUF192"/>
</dbReference>
<dbReference type="EMBL" id="MGFR01000003">
    <property type="protein sequence ID" value="OGM09642.1"/>
    <property type="molecule type" value="Genomic_DNA"/>
</dbReference>
<protein>
    <recommendedName>
        <fullName evidence="3">DUF192 domain-containing protein</fullName>
    </recommendedName>
</protein>
<evidence type="ECO:0000313" key="2">
    <source>
        <dbReference type="Proteomes" id="UP000176778"/>
    </source>
</evidence>
<dbReference type="AlphaFoldDB" id="A0A1F7X3I3"/>
<dbReference type="InterPro" id="IPR038695">
    <property type="entry name" value="Saro_0823-like_sf"/>
</dbReference>
<evidence type="ECO:0008006" key="3">
    <source>
        <dbReference type="Google" id="ProtNLM"/>
    </source>
</evidence>
<dbReference type="Gene3D" id="2.60.120.1140">
    <property type="entry name" value="Protein of unknown function DUF192"/>
    <property type="match status" value="1"/>
</dbReference>
<accession>A0A1F7X3I3</accession>
<comment type="caution">
    <text evidence="1">The sequence shown here is derived from an EMBL/GenBank/DDBJ whole genome shotgun (WGS) entry which is preliminary data.</text>
</comment>
<dbReference type="Pfam" id="PF02643">
    <property type="entry name" value="DUF192"/>
    <property type="match status" value="1"/>
</dbReference>
<reference evidence="1 2" key="1">
    <citation type="journal article" date="2016" name="Nat. Commun.">
        <title>Thousands of microbial genomes shed light on interconnected biogeochemical processes in an aquifer system.</title>
        <authorList>
            <person name="Anantharaman K."/>
            <person name="Brown C.T."/>
            <person name="Hug L.A."/>
            <person name="Sharon I."/>
            <person name="Castelle C.J."/>
            <person name="Probst A.J."/>
            <person name="Thomas B.C."/>
            <person name="Singh A."/>
            <person name="Wilkins M.J."/>
            <person name="Karaoz U."/>
            <person name="Brodie E.L."/>
            <person name="Williams K.H."/>
            <person name="Hubbard S.S."/>
            <person name="Banfield J.F."/>
        </authorList>
    </citation>
    <scope>NUCLEOTIDE SEQUENCE [LARGE SCALE GENOMIC DNA]</scope>
</reference>
<dbReference type="Proteomes" id="UP000176778">
    <property type="component" value="Unassembled WGS sequence"/>
</dbReference>
<name>A0A1F7X3I3_9BACT</name>
<proteinExistence type="predicted"/>
<gene>
    <name evidence="1" type="ORF">A2Y68_03335</name>
</gene>
<dbReference type="PANTHER" id="PTHR37953">
    <property type="entry name" value="UPF0127 PROTEIN MJ1496"/>
    <property type="match status" value="1"/>
</dbReference>
<evidence type="ECO:0000313" key="1">
    <source>
        <dbReference type="EMBL" id="OGM09642.1"/>
    </source>
</evidence>
<dbReference type="PANTHER" id="PTHR37953:SF1">
    <property type="entry name" value="UPF0127 PROTEIN MJ1496"/>
    <property type="match status" value="1"/>
</dbReference>
<dbReference type="STRING" id="1802479.A2Y68_03335"/>